<feature type="region of interest" description="Disordered" evidence="8">
    <location>
        <begin position="1"/>
        <end position="24"/>
    </location>
</feature>
<protein>
    <recommendedName>
        <fullName evidence="11">Carboxypeptidase</fullName>
    </recommendedName>
</protein>
<dbReference type="PANTHER" id="PTHR11802">
    <property type="entry name" value="SERINE PROTEASE FAMILY S10 SERINE CARBOXYPEPTIDASE"/>
    <property type="match status" value="1"/>
</dbReference>
<dbReference type="PRINTS" id="PR00724">
    <property type="entry name" value="CRBOXYPTASEC"/>
</dbReference>
<evidence type="ECO:0000256" key="4">
    <source>
        <dbReference type="ARBA" id="ARBA00022729"/>
    </source>
</evidence>
<comment type="caution">
    <text evidence="9">The sequence shown here is derived from an EMBL/GenBank/DDBJ whole genome shotgun (WGS) entry which is preliminary data.</text>
</comment>
<keyword evidence="4" id="KW-0732">Signal</keyword>
<accession>A0A5J9VZC8</accession>
<dbReference type="InterPro" id="IPR029058">
    <property type="entry name" value="AB_hydrolase_fold"/>
</dbReference>
<dbReference type="GO" id="GO:0005773">
    <property type="term" value="C:vacuole"/>
    <property type="evidence" value="ECO:0007669"/>
    <property type="project" value="TreeGrafter"/>
</dbReference>
<dbReference type="AlphaFoldDB" id="A0A5J9VZC8"/>
<reference evidence="9 10" key="1">
    <citation type="journal article" date="2019" name="Sci. Rep.">
        <title>A high-quality genome of Eragrostis curvula grass provides insights into Poaceae evolution and supports new strategies to enhance forage quality.</title>
        <authorList>
            <person name="Carballo J."/>
            <person name="Santos B.A.C.M."/>
            <person name="Zappacosta D."/>
            <person name="Garbus I."/>
            <person name="Selva J.P."/>
            <person name="Gallo C.A."/>
            <person name="Diaz A."/>
            <person name="Albertini E."/>
            <person name="Caccamo M."/>
            <person name="Echenique V."/>
        </authorList>
    </citation>
    <scope>NUCLEOTIDE SEQUENCE [LARGE SCALE GENOMIC DNA]</scope>
    <source>
        <strain evidence="10">cv. Victoria</strain>
        <tissue evidence="9">Leaf</tissue>
    </source>
</reference>
<dbReference type="SUPFAM" id="SSF53474">
    <property type="entry name" value="alpha/beta-Hydrolases"/>
    <property type="match status" value="1"/>
</dbReference>
<name>A0A5J9VZC8_9POAL</name>
<evidence type="ECO:0000256" key="3">
    <source>
        <dbReference type="ARBA" id="ARBA00022670"/>
    </source>
</evidence>
<dbReference type="Proteomes" id="UP000324897">
    <property type="component" value="Chromosome 4"/>
</dbReference>
<comment type="similarity">
    <text evidence="1">Belongs to the peptidase S10 family.</text>
</comment>
<evidence type="ECO:0000256" key="2">
    <source>
        <dbReference type="ARBA" id="ARBA00022645"/>
    </source>
</evidence>
<dbReference type="FunFam" id="3.40.50.11320:FF:000001">
    <property type="entry name" value="Carboxypeptidase"/>
    <property type="match status" value="1"/>
</dbReference>
<feature type="compositionally biased region" description="Basic residues" evidence="8">
    <location>
        <begin position="1"/>
        <end position="11"/>
    </location>
</feature>
<dbReference type="Pfam" id="PF00450">
    <property type="entry name" value="Peptidase_S10"/>
    <property type="match status" value="1"/>
</dbReference>
<gene>
    <name evidence="9" type="ORF">EJB05_14781</name>
</gene>
<keyword evidence="5" id="KW-0378">Hydrolase</keyword>
<evidence type="ECO:0000256" key="7">
    <source>
        <dbReference type="ARBA" id="ARBA00023180"/>
    </source>
</evidence>
<evidence type="ECO:0000256" key="8">
    <source>
        <dbReference type="SAM" id="MobiDB-lite"/>
    </source>
</evidence>
<evidence type="ECO:0000313" key="9">
    <source>
        <dbReference type="EMBL" id="TVU41278.1"/>
    </source>
</evidence>
<dbReference type="GO" id="GO:0004185">
    <property type="term" value="F:serine-type carboxypeptidase activity"/>
    <property type="evidence" value="ECO:0007669"/>
    <property type="project" value="InterPro"/>
</dbReference>
<dbReference type="GO" id="GO:0006508">
    <property type="term" value="P:proteolysis"/>
    <property type="evidence" value="ECO:0007669"/>
    <property type="project" value="UniProtKB-KW"/>
</dbReference>
<organism evidence="9 10">
    <name type="scientific">Eragrostis curvula</name>
    <name type="common">weeping love grass</name>
    <dbReference type="NCBI Taxonomy" id="38414"/>
    <lineage>
        <taxon>Eukaryota</taxon>
        <taxon>Viridiplantae</taxon>
        <taxon>Streptophyta</taxon>
        <taxon>Embryophyta</taxon>
        <taxon>Tracheophyta</taxon>
        <taxon>Spermatophyta</taxon>
        <taxon>Magnoliopsida</taxon>
        <taxon>Liliopsida</taxon>
        <taxon>Poales</taxon>
        <taxon>Poaceae</taxon>
        <taxon>PACMAD clade</taxon>
        <taxon>Chloridoideae</taxon>
        <taxon>Eragrostideae</taxon>
        <taxon>Eragrostidinae</taxon>
        <taxon>Eragrostis</taxon>
    </lineage>
</organism>
<evidence type="ECO:0000256" key="1">
    <source>
        <dbReference type="ARBA" id="ARBA00009431"/>
    </source>
</evidence>
<proteinExistence type="inferred from homology"/>
<dbReference type="PANTHER" id="PTHR11802:SF359">
    <property type="entry name" value="CARBOXYPEPTIDASE"/>
    <property type="match status" value="1"/>
</dbReference>
<evidence type="ECO:0000313" key="10">
    <source>
        <dbReference type="Proteomes" id="UP000324897"/>
    </source>
</evidence>
<dbReference type="Gene3D" id="6.10.250.940">
    <property type="match status" value="1"/>
</dbReference>
<feature type="region of interest" description="Disordered" evidence="8">
    <location>
        <begin position="61"/>
        <end position="80"/>
    </location>
</feature>
<dbReference type="EMBL" id="RWGY01000007">
    <property type="protein sequence ID" value="TVU41278.1"/>
    <property type="molecule type" value="Genomic_DNA"/>
</dbReference>
<evidence type="ECO:0000256" key="5">
    <source>
        <dbReference type="ARBA" id="ARBA00022801"/>
    </source>
</evidence>
<sequence length="508" mass="57309">VLLHKRQTRIPKHTEQSPPTRRRRLQRRASALSMTTARSLTLASAIAFLLAFSSRSPSSLAVGDGEQEADRVAHLPGQPGSPSVSQFAGYVTIDERRGRALFYWFFEAQAVPEEKPLLLFLTGGPGCSSIGYGAASELGPLRVASQGAALEFNQYAWNKEANLLFLDSPAGVGFSYTNTSSDLNNLNDDFVAKDSYSFLLNWLERFPQYKNRDFYIAGDSYAGHYVPQLAELVYEENKEKMGKIYINLKGFIVGNPATNYYYDSKGFAEYAWSHAVVSDEVYERIKKYCDFKNSNWSDDCNAAMNTIFSQYQEINIYSIYAPKCLLNQTSASSTKRSFFAGSQEPFSRTMRMFSGYDPCYESYAEDYFNKEEVQRAFHANVRGLLPGKWHVCSDPISKSYNFSVFSVLPIYSKLIKAGLRVWLYSGDTDGRVPVIGSRYCVEALGLPIKTQWQPWYLDKQVAGRFVEYHGMSMVTVRGAAHLVPLNKPAEGLMLINTFLRGEQLPTRR</sequence>
<keyword evidence="3" id="KW-0645">Protease</keyword>
<feature type="non-terminal residue" evidence="9">
    <location>
        <position position="1"/>
    </location>
</feature>
<dbReference type="Gramene" id="TVU41278">
    <property type="protein sequence ID" value="TVU41278"/>
    <property type="gene ID" value="EJB05_14781"/>
</dbReference>
<evidence type="ECO:0008006" key="11">
    <source>
        <dbReference type="Google" id="ProtNLM"/>
    </source>
</evidence>
<dbReference type="Gene3D" id="3.40.50.1820">
    <property type="entry name" value="alpha/beta hydrolase"/>
    <property type="match status" value="1"/>
</dbReference>
<evidence type="ECO:0000256" key="6">
    <source>
        <dbReference type="ARBA" id="ARBA00023157"/>
    </source>
</evidence>
<keyword evidence="6" id="KW-1015">Disulfide bond</keyword>
<dbReference type="FunFam" id="3.40.50.1820:FF:000013">
    <property type="entry name" value="Carboxypeptidase"/>
    <property type="match status" value="1"/>
</dbReference>
<keyword evidence="7" id="KW-0325">Glycoprotein</keyword>
<keyword evidence="2" id="KW-0121">Carboxypeptidase</keyword>
<dbReference type="InterPro" id="IPR001563">
    <property type="entry name" value="Peptidase_S10"/>
</dbReference>
<dbReference type="Gene3D" id="3.40.50.11320">
    <property type="match status" value="1"/>
</dbReference>
<dbReference type="OrthoDB" id="443318at2759"/>
<keyword evidence="10" id="KW-1185">Reference proteome</keyword>